<accession>A0A7J4J2A9</accession>
<gene>
    <name evidence="1" type="ORF">HA254_01725</name>
</gene>
<dbReference type="Gene3D" id="3.30.565.60">
    <property type="match status" value="1"/>
</dbReference>
<comment type="caution">
    <text evidence="1">The sequence shown here is derived from an EMBL/GenBank/DDBJ whole genome shotgun (WGS) entry which is preliminary data.</text>
</comment>
<dbReference type="InterPro" id="IPR011991">
    <property type="entry name" value="ArsR-like_HTH"/>
</dbReference>
<evidence type="ECO:0000313" key="2">
    <source>
        <dbReference type="Proteomes" id="UP000565078"/>
    </source>
</evidence>
<dbReference type="PANTHER" id="PTHR30595">
    <property type="entry name" value="GLPR-RELATED TRANSCRIPTIONAL REPRESSOR"/>
    <property type="match status" value="1"/>
</dbReference>
<dbReference type="InterPro" id="IPR038475">
    <property type="entry name" value="RecG_C_sf"/>
</dbReference>
<dbReference type="Pfam" id="PF13412">
    <property type="entry name" value="HTH_24"/>
    <property type="match status" value="1"/>
</dbReference>
<dbReference type="Gene3D" id="1.10.10.10">
    <property type="entry name" value="Winged helix-like DNA-binding domain superfamily/Winged helix DNA-binding domain"/>
    <property type="match status" value="1"/>
</dbReference>
<evidence type="ECO:0000313" key="1">
    <source>
        <dbReference type="EMBL" id="HIH09366.1"/>
    </source>
</evidence>
<reference evidence="2" key="1">
    <citation type="journal article" date="2020" name="bioRxiv">
        <title>A rank-normalized archaeal taxonomy based on genome phylogeny resolves widespread incomplete and uneven classifications.</title>
        <authorList>
            <person name="Rinke C."/>
            <person name="Chuvochina M."/>
            <person name="Mussig A.J."/>
            <person name="Chaumeil P.-A."/>
            <person name="Waite D.W."/>
            <person name="Whitman W.B."/>
            <person name="Parks D.H."/>
            <person name="Hugenholtz P."/>
        </authorList>
    </citation>
    <scope>NUCLEOTIDE SEQUENCE [LARGE SCALE GENOMIC DNA]</scope>
</reference>
<dbReference type="Pfam" id="PF13749">
    <property type="entry name" value="HATPase_c_4"/>
    <property type="match status" value="1"/>
</dbReference>
<sequence>MKTAVAETIFACGQQGLQNRQTASIRIYPDKTIFSNYGGLPQGYSVEDFIKGRKASYTRNKLIARVFKDASIIEEYSSGLKRVTKAFMENGNEPLEFHVDSSSFTIFAKSINDETLQKTAEKSSEKILVLLAANAEIGAKEISEKLNISQRAVEKQIAKLEQKGLLRRVGPDKGGGHWEITNGKSA</sequence>
<name>A0A7J4J2A9_9ARCH</name>
<proteinExistence type="predicted"/>
<protein>
    <submittedName>
        <fullName evidence="1">Winged helix-turn-helix transcriptional regulator</fullName>
    </submittedName>
</protein>
<dbReference type="CDD" id="cd00090">
    <property type="entry name" value="HTH_ARSR"/>
    <property type="match status" value="1"/>
</dbReference>
<organism evidence="1 2">
    <name type="scientific">Candidatus Iainarchaeum sp</name>
    <dbReference type="NCBI Taxonomy" id="3101447"/>
    <lineage>
        <taxon>Archaea</taxon>
        <taxon>Candidatus Iainarchaeota</taxon>
        <taxon>Candidatus Iainarchaeia</taxon>
        <taxon>Candidatus Iainarchaeales</taxon>
        <taxon>Candidatus Iainarchaeaceae</taxon>
        <taxon>Candidatus Iainarchaeum</taxon>
    </lineage>
</organism>
<dbReference type="PANTHER" id="PTHR30595:SF6">
    <property type="entry name" value="SCHLAFEN ALBA-2 DOMAIN-CONTAINING PROTEIN"/>
    <property type="match status" value="1"/>
</dbReference>
<dbReference type="AlphaFoldDB" id="A0A7J4J2A9"/>
<dbReference type="EMBL" id="DUGC01000032">
    <property type="protein sequence ID" value="HIH09366.1"/>
    <property type="molecule type" value="Genomic_DNA"/>
</dbReference>
<dbReference type="InterPro" id="IPR036390">
    <property type="entry name" value="WH_DNA-bd_sf"/>
</dbReference>
<dbReference type="InterPro" id="IPR036388">
    <property type="entry name" value="WH-like_DNA-bd_sf"/>
</dbReference>
<dbReference type="SUPFAM" id="SSF46785">
    <property type="entry name" value="Winged helix' DNA-binding domain"/>
    <property type="match status" value="1"/>
</dbReference>
<dbReference type="Proteomes" id="UP000565078">
    <property type="component" value="Unassembled WGS sequence"/>
</dbReference>